<gene>
    <name evidence="1" type="ORF">HI921_03415</name>
</gene>
<sequence>MSNKESAGSAPGGAVMQRRENSLYPPYNTLPESPNRWWGWYSMLNAIEYSPLHGISRLEDELVPLKPLDNFVPDPQRIIELAECRIVIVADAFHKRPEILQGIQMAVPPERTITHETTHIVSGTYDIVRYGLTSTGFLLSGQNVTDDFLARYVEYFEPPNFDQFVTAVAKKTK</sequence>
<dbReference type="Proteomes" id="UP000557857">
    <property type="component" value="Unassembled WGS sequence"/>
</dbReference>
<protein>
    <submittedName>
        <fullName evidence="1">Uncharacterized protein</fullName>
    </submittedName>
</protein>
<organism evidence="1 2">
    <name type="scientific">Enterococcus mundtii</name>
    <dbReference type="NCBI Taxonomy" id="53346"/>
    <lineage>
        <taxon>Bacteria</taxon>
        <taxon>Bacillati</taxon>
        <taxon>Bacillota</taxon>
        <taxon>Bacilli</taxon>
        <taxon>Lactobacillales</taxon>
        <taxon>Enterococcaceae</taxon>
        <taxon>Enterococcus</taxon>
    </lineage>
</organism>
<evidence type="ECO:0000313" key="2">
    <source>
        <dbReference type="Proteomes" id="UP000557857"/>
    </source>
</evidence>
<dbReference type="RefSeq" id="WP_169058302.1">
    <property type="nucleotide sequence ID" value="NZ_JABCAG010000006.1"/>
</dbReference>
<name>A0A848MTF3_ENTMU</name>
<reference evidence="1 2" key="1">
    <citation type="submission" date="2020-04" db="EMBL/GenBank/DDBJ databases">
        <authorList>
            <person name="Abaymova A."/>
            <person name="Teymurazov M."/>
            <person name="Tazyna O."/>
            <person name="Chatushin Y."/>
            <person name="Svetoch E."/>
            <person name="Pereligyn V."/>
            <person name="Pohylenko V."/>
            <person name="Platonov M."/>
            <person name="Kartsev N."/>
            <person name="Skryabin Y."/>
            <person name="Sizova A."/>
            <person name="Solomentsev V."/>
            <person name="Kislichkina A."/>
            <person name="Bogun A."/>
        </authorList>
    </citation>
    <scope>NUCLEOTIDE SEQUENCE [LARGE SCALE GENOMIC DNA]</scope>
    <source>
        <strain evidence="2">SCPM-O-B-8398 (E28)</strain>
    </source>
</reference>
<accession>A0A848MTF3</accession>
<dbReference type="AlphaFoldDB" id="A0A848MTF3"/>
<evidence type="ECO:0000313" key="1">
    <source>
        <dbReference type="EMBL" id="NMP57522.1"/>
    </source>
</evidence>
<dbReference type="EMBL" id="JABCAG010000006">
    <property type="protein sequence ID" value="NMP57522.1"/>
    <property type="molecule type" value="Genomic_DNA"/>
</dbReference>
<comment type="caution">
    <text evidence="1">The sequence shown here is derived from an EMBL/GenBank/DDBJ whole genome shotgun (WGS) entry which is preliminary data.</text>
</comment>
<proteinExistence type="predicted"/>